<accession>A0A932GQ60</accession>
<sequence>MEFRDLKSEPLSAKEVESLAKKVGGAGGLFSRRAIKYRTMGLAGKELSAREMIRLMAQEYTFISRPVVVRGEKATAGFSKGRYEELLSS</sequence>
<proteinExistence type="inferred from homology"/>
<evidence type="ECO:0000256" key="2">
    <source>
        <dbReference type="PROSITE-ProRule" id="PRU01282"/>
    </source>
</evidence>
<gene>
    <name evidence="3" type="ORF">HYY65_08415</name>
</gene>
<dbReference type="Proteomes" id="UP000741360">
    <property type="component" value="Unassembled WGS sequence"/>
</dbReference>
<comment type="similarity">
    <text evidence="1 2">Belongs to the ArsC family.</text>
</comment>
<protein>
    <recommendedName>
        <fullName evidence="5">Arsenate reductase</fullName>
    </recommendedName>
</protein>
<name>A0A932GQ60_UNCTE</name>
<evidence type="ECO:0000256" key="1">
    <source>
        <dbReference type="ARBA" id="ARBA00007198"/>
    </source>
</evidence>
<dbReference type="Pfam" id="PF03960">
    <property type="entry name" value="ArsC"/>
    <property type="match status" value="1"/>
</dbReference>
<dbReference type="AlphaFoldDB" id="A0A932GQ60"/>
<evidence type="ECO:0000313" key="4">
    <source>
        <dbReference type="Proteomes" id="UP000741360"/>
    </source>
</evidence>
<comment type="caution">
    <text evidence="3">The sequence shown here is derived from an EMBL/GenBank/DDBJ whole genome shotgun (WGS) entry which is preliminary data.</text>
</comment>
<dbReference type="SUPFAM" id="SSF52833">
    <property type="entry name" value="Thioredoxin-like"/>
    <property type="match status" value="1"/>
</dbReference>
<dbReference type="InterPro" id="IPR006660">
    <property type="entry name" value="Arsenate_reductase-like"/>
</dbReference>
<evidence type="ECO:0000313" key="3">
    <source>
        <dbReference type="EMBL" id="MBI3015063.1"/>
    </source>
</evidence>
<organism evidence="3 4">
    <name type="scientific">Tectimicrobiota bacterium</name>
    <dbReference type="NCBI Taxonomy" id="2528274"/>
    <lineage>
        <taxon>Bacteria</taxon>
        <taxon>Pseudomonadati</taxon>
        <taxon>Nitrospinota/Tectimicrobiota group</taxon>
        <taxon>Candidatus Tectimicrobiota</taxon>
    </lineage>
</organism>
<reference evidence="3" key="1">
    <citation type="submission" date="2020-07" db="EMBL/GenBank/DDBJ databases">
        <title>Huge and variable diversity of episymbiotic CPR bacteria and DPANN archaea in groundwater ecosystems.</title>
        <authorList>
            <person name="He C.Y."/>
            <person name="Keren R."/>
            <person name="Whittaker M."/>
            <person name="Farag I.F."/>
            <person name="Doudna J."/>
            <person name="Cate J.H.D."/>
            <person name="Banfield J.F."/>
        </authorList>
    </citation>
    <scope>NUCLEOTIDE SEQUENCE</scope>
    <source>
        <strain evidence="3">NC_groundwater_717_Ag_S-0.2um_59_8</strain>
    </source>
</reference>
<dbReference type="PANTHER" id="PTHR30041:SF8">
    <property type="entry name" value="PROTEIN YFFB"/>
    <property type="match status" value="1"/>
</dbReference>
<dbReference type="PANTHER" id="PTHR30041">
    <property type="entry name" value="ARSENATE REDUCTASE"/>
    <property type="match status" value="1"/>
</dbReference>
<evidence type="ECO:0008006" key="5">
    <source>
        <dbReference type="Google" id="ProtNLM"/>
    </source>
</evidence>
<dbReference type="Gene3D" id="3.40.30.10">
    <property type="entry name" value="Glutaredoxin"/>
    <property type="match status" value="1"/>
</dbReference>
<dbReference type="PROSITE" id="PS51353">
    <property type="entry name" value="ARSC"/>
    <property type="match status" value="1"/>
</dbReference>
<dbReference type="InterPro" id="IPR036249">
    <property type="entry name" value="Thioredoxin-like_sf"/>
</dbReference>
<dbReference type="EMBL" id="JACPSX010000161">
    <property type="protein sequence ID" value="MBI3015063.1"/>
    <property type="molecule type" value="Genomic_DNA"/>
</dbReference>